<evidence type="ECO:0000256" key="1">
    <source>
        <dbReference type="SAM" id="Phobius"/>
    </source>
</evidence>
<evidence type="ECO:0000259" key="2">
    <source>
        <dbReference type="Pfam" id="PF13579"/>
    </source>
</evidence>
<feature type="domain" description="Glycosyltransferase subfamily 4-like N-terminal" evidence="2">
    <location>
        <begin position="15"/>
        <end position="156"/>
    </location>
</feature>
<accession>A0A0F8X7F4</accession>
<dbReference type="Gene3D" id="3.40.50.2000">
    <property type="entry name" value="Glycogen Phosphorylase B"/>
    <property type="match status" value="1"/>
</dbReference>
<dbReference type="EMBL" id="LAZR01060883">
    <property type="protein sequence ID" value="KKK64748.1"/>
    <property type="molecule type" value="Genomic_DNA"/>
</dbReference>
<keyword evidence="1" id="KW-0472">Membrane</keyword>
<dbReference type="Pfam" id="PF13579">
    <property type="entry name" value="Glyco_trans_4_4"/>
    <property type="match status" value="1"/>
</dbReference>
<dbReference type="InterPro" id="IPR028098">
    <property type="entry name" value="Glyco_trans_4-like_N"/>
</dbReference>
<name>A0A0F8X7F4_9ZZZZ</name>
<dbReference type="SUPFAM" id="SSF53756">
    <property type="entry name" value="UDP-Glycosyltransferase/glycogen phosphorylase"/>
    <property type="match status" value="1"/>
</dbReference>
<proteinExistence type="predicted"/>
<comment type="caution">
    <text evidence="3">The sequence shown here is derived from an EMBL/GenBank/DDBJ whole genome shotgun (WGS) entry which is preliminary data.</text>
</comment>
<feature type="transmembrane region" description="Helical" evidence="1">
    <location>
        <begin position="91"/>
        <end position="109"/>
    </location>
</feature>
<keyword evidence="1" id="KW-0812">Transmembrane</keyword>
<dbReference type="AlphaFoldDB" id="A0A0F8X7F4"/>
<keyword evidence="1" id="KW-1133">Transmembrane helix</keyword>
<feature type="non-terminal residue" evidence="3">
    <location>
        <position position="156"/>
    </location>
</feature>
<organism evidence="3">
    <name type="scientific">marine sediment metagenome</name>
    <dbReference type="NCBI Taxonomy" id="412755"/>
    <lineage>
        <taxon>unclassified sequences</taxon>
        <taxon>metagenomes</taxon>
        <taxon>ecological metagenomes</taxon>
    </lineage>
</organism>
<evidence type="ECO:0000313" key="3">
    <source>
        <dbReference type="EMBL" id="KKK64748.1"/>
    </source>
</evidence>
<protein>
    <recommendedName>
        <fullName evidence="2">Glycosyltransferase subfamily 4-like N-terminal domain-containing protein</fullName>
    </recommendedName>
</protein>
<reference evidence="3" key="1">
    <citation type="journal article" date="2015" name="Nature">
        <title>Complex archaea that bridge the gap between prokaryotes and eukaryotes.</title>
        <authorList>
            <person name="Spang A."/>
            <person name="Saw J.H."/>
            <person name="Jorgensen S.L."/>
            <person name="Zaremba-Niedzwiedzka K."/>
            <person name="Martijn J."/>
            <person name="Lind A.E."/>
            <person name="van Eijk R."/>
            <person name="Schleper C."/>
            <person name="Guy L."/>
            <person name="Ettema T.J."/>
        </authorList>
    </citation>
    <scope>NUCLEOTIDE SEQUENCE</scope>
</reference>
<feature type="transmembrane region" description="Helical" evidence="1">
    <location>
        <begin position="67"/>
        <end position="85"/>
    </location>
</feature>
<gene>
    <name evidence="3" type="ORF">LCGC14_2981060</name>
</gene>
<sequence>MRILYFLSENLNKTGGGIVHFMSVARGLEKLGHNVTIMGPQYYTTIPRFRGLKTAFIPLPGRSMLTFLLYHFLAALLMPFAVLIFRPQAILIRGGAGIEFLFMWIARMFKVRVVLEVNGVPWDEQASRGFPAAFVRFSRFLGTLAVRAAHRIISVT</sequence>